<reference evidence="2 3" key="1">
    <citation type="submission" date="2019-02" db="EMBL/GenBank/DDBJ databases">
        <title>Genomic Encyclopedia of Type Strains, Phase IV (KMG-IV): sequencing the most valuable type-strain genomes for metagenomic binning, comparative biology and taxonomic classification.</title>
        <authorList>
            <person name="Goeker M."/>
        </authorList>
    </citation>
    <scope>NUCLEOTIDE SEQUENCE [LARGE SCALE GENOMIC DNA]</scope>
    <source>
        <strain evidence="2 3">DSM 16618</strain>
    </source>
</reference>
<comment type="caution">
    <text evidence="2">The sequence shown here is derived from an EMBL/GenBank/DDBJ whole genome shotgun (WGS) entry which is preliminary data.</text>
</comment>
<organism evidence="2 3">
    <name type="scientific">Kerstersia gyiorum</name>
    <dbReference type="NCBI Taxonomy" id="206506"/>
    <lineage>
        <taxon>Bacteria</taxon>
        <taxon>Pseudomonadati</taxon>
        <taxon>Pseudomonadota</taxon>
        <taxon>Betaproteobacteria</taxon>
        <taxon>Burkholderiales</taxon>
        <taxon>Alcaligenaceae</taxon>
        <taxon>Kerstersia</taxon>
    </lineage>
</organism>
<protein>
    <submittedName>
        <fullName evidence="2">ELWxxDGT repeat protein</fullName>
    </submittedName>
</protein>
<keyword evidence="1" id="KW-0732">Signal</keyword>
<dbReference type="PROSITE" id="PS51257">
    <property type="entry name" value="PROKAR_LIPOPROTEIN"/>
    <property type="match status" value="1"/>
</dbReference>
<gene>
    <name evidence="2" type="ORF">EV679_0597</name>
</gene>
<dbReference type="AlphaFoldDB" id="A0A4Q7N1C1"/>
<feature type="chain" id="PRO_5030098243" evidence="1">
    <location>
        <begin position="21"/>
        <end position="650"/>
    </location>
</feature>
<evidence type="ECO:0000256" key="1">
    <source>
        <dbReference type="SAM" id="SignalP"/>
    </source>
</evidence>
<accession>A0A4Q7N1C1</accession>
<dbReference type="Proteomes" id="UP000292039">
    <property type="component" value="Unassembled WGS sequence"/>
</dbReference>
<proteinExistence type="predicted"/>
<dbReference type="RefSeq" id="WP_130486474.1">
    <property type="nucleotide sequence ID" value="NZ_CBCSEB010000010.1"/>
</dbReference>
<evidence type="ECO:0000313" key="2">
    <source>
        <dbReference type="EMBL" id="RZS73406.1"/>
    </source>
</evidence>
<evidence type="ECO:0000313" key="3">
    <source>
        <dbReference type="Proteomes" id="UP000292039"/>
    </source>
</evidence>
<sequence length="650" mass="70003">MKPALFIPSLTLSCLSIALASCVSGDGDDAWRIEPGDDTEQPAVVERDCPLATTPAGLTLKVCDLPEGSRLEIAHGSGETSTSVSITGNTTRTAVGNLPSAQPGDTLSLDTIQVPAPQQFLVNCRFVSYGSHGTLQPDGKLRLDKALDNAVQAVHCGRVYLSSEFLSQGQGNATRLGWLRVDVDRGSASWLRDEHGQTVQADRSGTGIAQQVPSAYAGGHLLFTAWHPGRNTKLTWSTTGTDAGTRMLTRTEPDGTVRTFNFFTATENRTNTGSVLTNGTSPQLQFFNTTYLGAVGDGWQTDGTGAGTVPSDVALPLPQGYSGRVMGQWQNGETIYFSYLDGDLWSLYGKNINTGISTQLFSGLDANIPPSAHRSQIARLGTIFLFSGRLKRDGISEAGLWRSDGTAAGTFPLFTGPGANTTRSFVTFKELVYFIRNDQQLWRSDGTVAGTNLIYDVTTHSGYARASIGELAATDSTLVFTAQLDLRDNVPIRALMRSDGTTAGTQWIIEPETLMPDTGSNRDAFSKIHGNYQTGLFVAGNRVVFGDDGSNGSRFTNHLWTTDGTREGTVRLFPNAEVSPVHTAGQCRLSCHVHLPTPLGNKLLYRVQNMVETANGDEIRIFYWISDGTPEGSTQVMGEDGNPFWFPRGS</sequence>
<name>A0A4Q7N1C1_9BURK</name>
<dbReference type="EMBL" id="SGWZ01000001">
    <property type="protein sequence ID" value="RZS73406.1"/>
    <property type="molecule type" value="Genomic_DNA"/>
</dbReference>
<feature type="signal peptide" evidence="1">
    <location>
        <begin position="1"/>
        <end position="20"/>
    </location>
</feature>